<accession>A0ACC6Q6V1</accession>
<dbReference type="EMBL" id="JBBKAJ010000022">
    <property type="protein sequence ID" value="MEJ8639453.1"/>
    <property type="molecule type" value="Genomic_DNA"/>
</dbReference>
<name>A0ACC6Q6V1_9ACTN</name>
<keyword evidence="2" id="KW-1185">Reference proteome</keyword>
<evidence type="ECO:0000313" key="2">
    <source>
        <dbReference type="Proteomes" id="UP001377168"/>
    </source>
</evidence>
<sequence length="468" mass="48989">MTDDLAYAGVAGQAEAVRAGDVSARELTELLLARIERHNGSLTAFTVVMAEEALAEAARRDETPKADRGPLHGVPVAIKEENDVEGRVTTFGTAANSRPAAADSEVVRRLRAAGAVIIGKTNMPEFGLFPFTESSAHGATLNPWAPGHSPGGSSGGSAAAVAAGLVPAAIGGDGGGSIRIPSASCGLFGLKPSRGRVSTSPHPHLWWGLGVLGPLTRSVLDSALVHDAIRGSLPGDMFRATEPATSFAGAAVTEPRQLRIGWSTKSASVGVRPAADVVRAVEETATLLAELGHHIEEVDPRCPDPTAAFVPQWFAGLRTEAFAMDDYSRLERRTRETVRLGSWVRPRVTRWALAQGERTATKANRVFERIDVLLTPTMAGLPPAAGRLSGTGTVRAALRAMPMIAYCALWNVTGNPAASVPAGFSADGLPLAVQLVGRRDDEPTLLSLSAQLETARPWAGRTPPGFPA</sequence>
<reference evidence="1" key="1">
    <citation type="submission" date="2024-03" db="EMBL/GenBank/DDBJ databases">
        <title>Novel Streptomyces species of biotechnological and ecological value are a feature of Machair soil.</title>
        <authorList>
            <person name="Prole J.R."/>
            <person name="Goodfellow M."/>
            <person name="Allenby N."/>
            <person name="Ward A.C."/>
        </authorList>
    </citation>
    <scope>NUCLEOTIDE SEQUENCE</scope>
    <source>
        <strain evidence="1">MS2.AVA.5</strain>
    </source>
</reference>
<comment type="caution">
    <text evidence="1">The sequence shown here is derived from an EMBL/GenBank/DDBJ whole genome shotgun (WGS) entry which is preliminary data.</text>
</comment>
<protein>
    <submittedName>
        <fullName evidence="1">Amidase</fullName>
        <ecNumber evidence="1">3.5.1.4</ecNumber>
    </submittedName>
</protein>
<dbReference type="EC" id="3.5.1.4" evidence="1"/>
<dbReference type="Proteomes" id="UP001377168">
    <property type="component" value="Unassembled WGS sequence"/>
</dbReference>
<organism evidence="1 2">
    <name type="scientific">Streptomyces achmelvichensis</name>
    <dbReference type="NCBI Taxonomy" id="3134111"/>
    <lineage>
        <taxon>Bacteria</taxon>
        <taxon>Bacillati</taxon>
        <taxon>Actinomycetota</taxon>
        <taxon>Actinomycetes</taxon>
        <taxon>Kitasatosporales</taxon>
        <taxon>Streptomycetaceae</taxon>
        <taxon>Streptomyces</taxon>
    </lineage>
</organism>
<proteinExistence type="predicted"/>
<keyword evidence="1" id="KW-0378">Hydrolase</keyword>
<evidence type="ECO:0000313" key="1">
    <source>
        <dbReference type="EMBL" id="MEJ8639453.1"/>
    </source>
</evidence>
<gene>
    <name evidence="1" type="ORF">WKI67_39535</name>
</gene>